<dbReference type="EMBL" id="RCIY01000053">
    <property type="protein sequence ID" value="TGG83918.1"/>
    <property type="molecule type" value="Genomic_DNA"/>
</dbReference>
<dbReference type="SUPFAM" id="SSF55961">
    <property type="entry name" value="Bet v1-like"/>
    <property type="match status" value="1"/>
</dbReference>
<dbReference type="GeneID" id="75185907"/>
<sequence length="191" mass="21061">MSTATGKPGTEDVFATSWELTAQVRIGAPASEVYRMVSDITRMGEWSPECFGGRWVEGTPGRVGARFHGFNREGQAVWTSESQVIAADEGREFGFTVLRFCAGEPGPDSDWLGGSQPGDMTWSFHLEDDGPDACVLTQRHVMRLVGPFYRALLQGVPDSERPAHVSNRKQHLQHSMEATLSRVKDVAERHG</sequence>
<name>A0A6C1C001_9ACTN</name>
<dbReference type="InterPro" id="IPR019587">
    <property type="entry name" value="Polyketide_cyclase/dehydratase"/>
</dbReference>
<dbReference type="Gene3D" id="3.30.530.20">
    <property type="match status" value="1"/>
</dbReference>
<dbReference type="InterPro" id="IPR023393">
    <property type="entry name" value="START-like_dom_sf"/>
</dbReference>
<dbReference type="CDD" id="cd07812">
    <property type="entry name" value="SRPBCC"/>
    <property type="match status" value="1"/>
</dbReference>
<feature type="compositionally biased region" description="Basic and acidic residues" evidence="1">
    <location>
        <begin position="182"/>
        <end position="191"/>
    </location>
</feature>
<evidence type="ECO:0000313" key="2">
    <source>
        <dbReference type="EMBL" id="TGG83918.1"/>
    </source>
</evidence>
<dbReference type="Pfam" id="PF10604">
    <property type="entry name" value="Polyketide_cyc2"/>
    <property type="match status" value="1"/>
</dbReference>
<protein>
    <submittedName>
        <fullName evidence="2">SRPBCC family protein</fullName>
    </submittedName>
</protein>
<evidence type="ECO:0000313" key="3">
    <source>
        <dbReference type="Proteomes" id="UP000298111"/>
    </source>
</evidence>
<dbReference type="Proteomes" id="UP000298111">
    <property type="component" value="Unassembled WGS sequence"/>
</dbReference>
<reference evidence="2 3" key="1">
    <citation type="submission" date="2018-10" db="EMBL/GenBank/DDBJ databases">
        <title>Isolation of pseudouridimycin from Streptomyces albus DSM 40763.</title>
        <authorList>
            <person name="Rosenqvist P."/>
            <person name="Metsae-Ketelae M."/>
            <person name="Virta P."/>
        </authorList>
    </citation>
    <scope>NUCLEOTIDE SEQUENCE [LARGE SCALE GENOMIC DNA]</scope>
    <source>
        <strain evidence="2 3">DSM 40763</strain>
    </source>
</reference>
<accession>A0A6C1C001</accession>
<organism evidence="2 3">
    <name type="scientific">Streptomyces albus</name>
    <dbReference type="NCBI Taxonomy" id="1888"/>
    <lineage>
        <taxon>Bacteria</taxon>
        <taxon>Bacillati</taxon>
        <taxon>Actinomycetota</taxon>
        <taxon>Actinomycetes</taxon>
        <taxon>Kitasatosporales</taxon>
        <taxon>Streptomycetaceae</taxon>
        <taxon>Streptomyces</taxon>
    </lineage>
</organism>
<proteinExistence type="predicted"/>
<evidence type="ECO:0000256" key="1">
    <source>
        <dbReference type="SAM" id="MobiDB-lite"/>
    </source>
</evidence>
<comment type="caution">
    <text evidence="2">The sequence shown here is derived from an EMBL/GenBank/DDBJ whole genome shotgun (WGS) entry which is preliminary data.</text>
</comment>
<feature type="region of interest" description="Disordered" evidence="1">
    <location>
        <begin position="159"/>
        <end position="191"/>
    </location>
</feature>
<dbReference type="AlphaFoldDB" id="A0A6C1C001"/>
<gene>
    <name evidence="2" type="ORF">D8771_13565</name>
</gene>
<dbReference type="RefSeq" id="WP_041968538.1">
    <property type="nucleotide sequence ID" value="NZ_BBQG01000013.1"/>
</dbReference>